<reference evidence="3" key="1">
    <citation type="submission" date="2023-03" db="EMBL/GenBank/DDBJ databases">
        <title>Actinoallomurus iriomotensis NBRC 103681.</title>
        <authorList>
            <person name="Ichikawa N."/>
            <person name="Sato H."/>
            <person name="Tonouchi N."/>
        </authorList>
    </citation>
    <scope>NUCLEOTIDE SEQUENCE</scope>
    <source>
        <strain evidence="3">NBRC 103681</strain>
    </source>
</reference>
<proteinExistence type="predicted"/>
<organism evidence="3 4">
    <name type="scientific">Actinoallomurus iriomotensis</name>
    <dbReference type="NCBI Taxonomy" id="478107"/>
    <lineage>
        <taxon>Bacteria</taxon>
        <taxon>Bacillati</taxon>
        <taxon>Actinomycetota</taxon>
        <taxon>Actinomycetes</taxon>
        <taxon>Streptosporangiales</taxon>
        <taxon>Thermomonosporaceae</taxon>
        <taxon>Actinoallomurus</taxon>
    </lineage>
</organism>
<name>A0A9W6VQ35_9ACTN</name>
<dbReference type="Proteomes" id="UP001165135">
    <property type="component" value="Unassembled WGS sequence"/>
</dbReference>
<feature type="region of interest" description="Disordered" evidence="1">
    <location>
        <begin position="113"/>
        <end position="135"/>
    </location>
</feature>
<dbReference type="PANTHER" id="PTHR46844">
    <property type="entry name" value="SLR5058 PROTEIN"/>
    <property type="match status" value="1"/>
</dbReference>
<evidence type="ECO:0000259" key="2">
    <source>
        <dbReference type="PROSITE" id="PS50837"/>
    </source>
</evidence>
<feature type="domain" description="NACHT" evidence="2">
    <location>
        <begin position="147"/>
        <end position="273"/>
    </location>
</feature>
<evidence type="ECO:0000313" key="4">
    <source>
        <dbReference type="Proteomes" id="UP001165135"/>
    </source>
</evidence>
<sequence>MKRTQAGMLVMAGAAALVAGGVATNQVVAGAGVRWTWAYLALGFTVLGSVLSLHISRSEAPPGAVERWMLGRRRTYLRQLRASVADMETIGVVTHGEFVLRMRQVYVDVALRPRPPQETERDSGLGPVAPQQAGARRPLQSFLGERRVFAVIGASGSGKTTLARHTALAMCGRHWRFWRRRQLPVLLYLRDHVRSILAEQPPFLPDVASSAGWLDGRIPANWLGTRLDKGRCVILLDGLDEIADDRDRATVVRWIRRQIERYPANTFVITSRPHGYSSNPLPNADVLQVQRFTAEQISEFLHHWSYAVECRARNRSGGPVRAAARRQADDLLRKLRSGPAMYELAANPLLLTMIANVHRYRGALPRSRADLYSEMCDALLHRRQEAKNLADATGLEGPKKVRVMRHLALRMMRERTRDMPAADAEDLIRGPLRHVTGQEGLTPAIFLEEVRKNGVLVGGEHGACGFVHLSLQEYLAAAHIRAEPAEHLHLLTEGVNDPWWRETTLLWAAGSNATPVIDACLASGTIDALALAFDCADEALEIDPGTRARLNRLLTAADVPARDDPAARRRLRLIAAVTASRGLREIVWHGTAAVCAQPVSHDLYHLFVLYERGAGRHTPPPPRGEGATGRSPAVGMWADDAARFVGWLNTLLDEGPTYRLPAPAELAHPDATLTPVLGRHTVWAGERRVVLHRPDRVPWPYTPARERLGGYPGTVLEAIRPALRLARIPWPVPDRDLHHLLAYTRAFAPHLRADPLEPSAIEWMMTVDRARDLAGVIDLVFDLAADLQHVRYVRSGPEVVNIVFAVAMNLGTALWRELSAGHDLALVLDRATAGGRQGKGLEPAVAHAHALAGDLTYALSRPDPGVTPLMRHRIRDLRRALAVHHGTDLAHDLERCRDQARAYTRALDRADARERAADLPLQAFRGAHRLDRDRARRLDLDLPPYRDTAHDSAVVRARDLTRHLLDLLGGDDAEHDLERRRRITDSAARARDLGRALSRDLNRALACDIARGLADPDLLPAIVPAAGALLRQWPSPPRGAKAGDGQARTSFERFVAKLLGGSTAETARGAEDPGGEIREVLRQLSDDPARAEVREILVRAHAVAAPILDRRAPFDESALAVAGTGLLAAIALLQRQQERDLAGRLARALGTLIVLADRRTAASANQIMLLVRA</sequence>
<dbReference type="InterPro" id="IPR007111">
    <property type="entry name" value="NACHT_NTPase"/>
</dbReference>
<dbReference type="AlphaFoldDB" id="A0A9W6VQ35"/>
<protein>
    <recommendedName>
        <fullName evidence="2">NACHT domain-containing protein</fullName>
    </recommendedName>
</protein>
<gene>
    <name evidence="3" type="ORF">Airi01_045770</name>
</gene>
<evidence type="ECO:0000313" key="3">
    <source>
        <dbReference type="EMBL" id="GLY76310.1"/>
    </source>
</evidence>
<dbReference type="RefSeq" id="WP_285624552.1">
    <property type="nucleotide sequence ID" value="NZ_BSTJ01000005.1"/>
</dbReference>
<accession>A0A9W6VQ35</accession>
<dbReference type="SUPFAM" id="SSF52540">
    <property type="entry name" value="P-loop containing nucleoside triphosphate hydrolases"/>
    <property type="match status" value="1"/>
</dbReference>
<dbReference type="EMBL" id="BSTJ01000005">
    <property type="protein sequence ID" value="GLY76310.1"/>
    <property type="molecule type" value="Genomic_DNA"/>
</dbReference>
<dbReference type="Pfam" id="PF05729">
    <property type="entry name" value="NACHT"/>
    <property type="match status" value="1"/>
</dbReference>
<dbReference type="InterPro" id="IPR027417">
    <property type="entry name" value="P-loop_NTPase"/>
</dbReference>
<dbReference type="Gene3D" id="3.40.50.300">
    <property type="entry name" value="P-loop containing nucleotide triphosphate hydrolases"/>
    <property type="match status" value="1"/>
</dbReference>
<dbReference type="PANTHER" id="PTHR46844:SF1">
    <property type="entry name" value="SLR5058 PROTEIN"/>
    <property type="match status" value="1"/>
</dbReference>
<evidence type="ECO:0000256" key="1">
    <source>
        <dbReference type="SAM" id="MobiDB-lite"/>
    </source>
</evidence>
<dbReference type="PROSITE" id="PS50837">
    <property type="entry name" value="NACHT"/>
    <property type="match status" value="1"/>
</dbReference>
<comment type="caution">
    <text evidence="3">The sequence shown here is derived from an EMBL/GenBank/DDBJ whole genome shotgun (WGS) entry which is preliminary data.</text>
</comment>